<sequence length="130" mass="14852">MNIDYSICQALDHQSKGVPSAILAYDVACQWQIHFMQRVQDSIHLQVPEGMDIVAAIGKFHLSTHKLECYPRFSLICHGNFVEGAGQMDGEIIETPWAPLNKIAPSARAMLTAHWKELYDYHILEENWEK</sequence>
<dbReference type="OrthoDB" id="3222357at2759"/>
<proteinExistence type="predicted"/>
<dbReference type="InterPro" id="IPR040521">
    <property type="entry name" value="KDZ"/>
</dbReference>
<reference evidence="2" key="2">
    <citation type="submission" date="2015-01" db="EMBL/GenBank/DDBJ databases">
        <title>Evolutionary Origins and Diversification of the Mycorrhizal Mutualists.</title>
        <authorList>
            <consortium name="DOE Joint Genome Institute"/>
            <consortium name="Mycorrhizal Genomics Consortium"/>
            <person name="Kohler A."/>
            <person name="Kuo A."/>
            <person name="Nagy L.G."/>
            <person name="Floudas D."/>
            <person name="Copeland A."/>
            <person name="Barry K.W."/>
            <person name="Cichocki N."/>
            <person name="Veneault-Fourrey C."/>
            <person name="LaButti K."/>
            <person name="Lindquist E.A."/>
            <person name="Lipzen A."/>
            <person name="Lundell T."/>
            <person name="Morin E."/>
            <person name="Murat C."/>
            <person name="Riley R."/>
            <person name="Ohm R."/>
            <person name="Sun H."/>
            <person name="Tunlid A."/>
            <person name="Henrissat B."/>
            <person name="Grigoriev I.V."/>
            <person name="Hibbett D.S."/>
            <person name="Martin F."/>
        </authorList>
    </citation>
    <scope>NUCLEOTIDE SEQUENCE [LARGE SCALE GENOMIC DNA]</scope>
    <source>
        <strain evidence="2">Ve08.2h10</strain>
    </source>
</reference>
<dbReference type="InParanoid" id="A0A0D0D509"/>
<protein>
    <submittedName>
        <fullName evidence="1">Uncharacterized protein</fullName>
    </submittedName>
</protein>
<dbReference type="Pfam" id="PF18758">
    <property type="entry name" value="KDZ"/>
    <property type="match status" value="1"/>
</dbReference>
<dbReference type="AlphaFoldDB" id="A0A0D0D509"/>
<keyword evidence="2" id="KW-1185">Reference proteome</keyword>
<dbReference type="Proteomes" id="UP000054538">
    <property type="component" value="Unassembled WGS sequence"/>
</dbReference>
<accession>A0A0D0D509</accession>
<reference evidence="1 2" key="1">
    <citation type="submission" date="2014-04" db="EMBL/GenBank/DDBJ databases">
        <authorList>
            <consortium name="DOE Joint Genome Institute"/>
            <person name="Kuo A."/>
            <person name="Kohler A."/>
            <person name="Jargeat P."/>
            <person name="Nagy L.G."/>
            <person name="Floudas D."/>
            <person name="Copeland A."/>
            <person name="Barry K.W."/>
            <person name="Cichocki N."/>
            <person name="Veneault-Fourrey C."/>
            <person name="LaButti K."/>
            <person name="Lindquist E.A."/>
            <person name="Lipzen A."/>
            <person name="Lundell T."/>
            <person name="Morin E."/>
            <person name="Murat C."/>
            <person name="Sun H."/>
            <person name="Tunlid A."/>
            <person name="Henrissat B."/>
            <person name="Grigoriev I.V."/>
            <person name="Hibbett D.S."/>
            <person name="Martin F."/>
            <person name="Nordberg H.P."/>
            <person name="Cantor M.N."/>
            <person name="Hua S.X."/>
        </authorList>
    </citation>
    <scope>NUCLEOTIDE SEQUENCE [LARGE SCALE GENOMIC DNA]</scope>
    <source>
        <strain evidence="1 2">Ve08.2h10</strain>
    </source>
</reference>
<dbReference type="EMBL" id="KN828340">
    <property type="protein sequence ID" value="KIK75109.1"/>
    <property type="molecule type" value="Genomic_DNA"/>
</dbReference>
<organism evidence="1 2">
    <name type="scientific">Paxillus rubicundulus Ve08.2h10</name>
    <dbReference type="NCBI Taxonomy" id="930991"/>
    <lineage>
        <taxon>Eukaryota</taxon>
        <taxon>Fungi</taxon>
        <taxon>Dikarya</taxon>
        <taxon>Basidiomycota</taxon>
        <taxon>Agaricomycotina</taxon>
        <taxon>Agaricomycetes</taxon>
        <taxon>Agaricomycetidae</taxon>
        <taxon>Boletales</taxon>
        <taxon>Paxilineae</taxon>
        <taxon>Paxillaceae</taxon>
        <taxon>Paxillus</taxon>
    </lineage>
</organism>
<evidence type="ECO:0000313" key="2">
    <source>
        <dbReference type="Proteomes" id="UP000054538"/>
    </source>
</evidence>
<evidence type="ECO:0000313" key="1">
    <source>
        <dbReference type="EMBL" id="KIK75109.1"/>
    </source>
</evidence>
<gene>
    <name evidence="1" type="ORF">PAXRUDRAFT_173790</name>
</gene>
<name>A0A0D0D509_9AGAM</name>
<dbReference type="HOGENOM" id="CLU_003703_5_2_1"/>